<accession>A0AAJ2BTF5</accession>
<evidence type="ECO:0000313" key="4">
    <source>
        <dbReference type="Proteomes" id="UP001249076"/>
    </source>
</evidence>
<evidence type="ECO:0000313" key="3">
    <source>
        <dbReference type="EMBL" id="MDR6838883.1"/>
    </source>
</evidence>
<dbReference type="EMBL" id="JAVDTL010000004">
    <property type="protein sequence ID" value="MDR6767661.1"/>
    <property type="molecule type" value="Genomic_DNA"/>
</dbReference>
<dbReference type="Proteomes" id="UP001253458">
    <property type="component" value="Unassembled WGS sequence"/>
</dbReference>
<protein>
    <submittedName>
        <fullName evidence="2">Uncharacterized protein</fullName>
    </submittedName>
</protein>
<dbReference type="Pfam" id="PF19669">
    <property type="entry name" value="DUF6172"/>
    <property type="match status" value="1"/>
</dbReference>
<keyword evidence="4" id="KW-1185">Reference proteome</keyword>
<proteinExistence type="predicted"/>
<gene>
    <name evidence="2" type="ORF">J2W88_002942</name>
    <name evidence="3" type="ORF">J2W93_003730</name>
</gene>
<evidence type="ECO:0000313" key="5">
    <source>
        <dbReference type="Proteomes" id="UP001253458"/>
    </source>
</evidence>
<dbReference type="Proteomes" id="UP001249076">
    <property type="component" value="Unassembled WGS sequence"/>
</dbReference>
<evidence type="ECO:0000256" key="1">
    <source>
        <dbReference type="SAM" id="MobiDB-lite"/>
    </source>
</evidence>
<evidence type="ECO:0000313" key="2">
    <source>
        <dbReference type="EMBL" id="MDR6767661.1"/>
    </source>
</evidence>
<sequence length="115" mass="12774">MRKTFQLHVEGKNRDRVLDAVKHEIRKYIKRERRRDLPEGADFWDFDCRFGRTKEDAAVAHLSALTGLINGVAAEGGAQFYVEILAKPGKRTPRPAGQAPQGGADDLGGDEEDVV</sequence>
<reference evidence="2 4" key="1">
    <citation type="submission" date="2023-07" db="EMBL/GenBank/DDBJ databases">
        <title>Sorghum-associated microbial communities from plants grown in Nebraska, USA.</title>
        <authorList>
            <person name="Schachtman D."/>
        </authorList>
    </citation>
    <scope>NUCLEOTIDE SEQUENCE</scope>
    <source>
        <strain evidence="3 4">BE105</strain>
        <strain evidence="2">BE69</strain>
    </source>
</reference>
<dbReference type="AlphaFoldDB" id="A0AAJ2BTF5"/>
<dbReference type="EMBL" id="JAVDTS010000005">
    <property type="protein sequence ID" value="MDR6838883.1"/>
    <property type="molecule type" value="Genomic_DNA"/>
</dbReference>
<feature type="region of interest" description="Disordered" evidence="1">
    <location>
        <begin position="89"/>
        <end position="115"/>
    </location>
</feature>
<dbReference type="RefSeq" id="WP_209820088.1">
    <property type="nucleotide sequence ID" value="NZ_JAVDTL010000004.1"/>
</dbReference>
<name>A0AAJ2BTF5_ACIDE</name>
<comment type="caution">
    <text evidence="2">The sequence shown here is derived from an EMBL/GenBank/DDBJ whole genome shotgun (WGS) entry which is preliminary data.</text>
</comment>
<dbReference type="InterPro" id="IPR046170">
    <property type="entry name" value="DUF6172"/>
</dbReference>
<organism evidence="2 5">
    <name type="scientific">Acidovorax delafieldii</name>
    <name type="common">Pseudomonas delafieldii</name>
    <dbReference type="NCBI Taxonomy" id="47920"/>
    <lineage>
        <taxon>Bacteria</taxon>
        <taxon>Pseudomonadati</taxon>
        <taxon>Pseudomonadota</taxon>
        <taxon>Betaproteobacteria</taxon>
        <taxon>Burkholderiales</taxon>
        <taxon>Comamonadaceae</taxon>
        <taxon>Acidovorax</taxon>
    </lineage>
</organism>